<feature type="domain" description="HD" evidence="8">
    <location>
        <begin position="1"/>
        <end position="94"/>
    </location>
</feature>
<evidence type="ECO:0000256" key="5">
    <source>
        <dbReference type="ARBA" id="ARBA00022842"/>
    </source>
</evidence>
<evidence type="ECO:0000259" key="8">
    <source>
        <dbReference type="PROSITE" id="PS51831"/>
    </source>
</evidence>
<sequence>MAAGWDKPWILYLAALFHDIGKGRGGDHSQIGAIEIRRFCKLHDIAKDDAALLDFLVREHLTMSQVAQKQDLADPDVIRAFATRVGSERNLTALYLLTVADIRGTSPKVWNGWKGKLLEDLYRATLRVLGGREPDAAADIEARKRDALIQLALNSQPFESHKKLWDTLDVGYFMRHEAADIAWHTRHLSRHVGTGHPVVRVRQSLAGEGLQVLVYSPDQPELFARICGYFERAGFSILDARVHTACNGYALDTFQVVPSETLSGHYRELITLIESELLRAISATGPLPESNKRRVSRRVKSFPFAPRVTLKPDEKAQRWILTISASDRAGLLYTVARILAQHQLSVQLAKISTLGERVEDTFLVQGSELQHGARQIQIETELLKALAAQ</sequence>
<dbReference type="PROSITE" id="PS51671">
    <property type="entry name" value="ACT"/>
    <property type="match status" value="2"/>
</dbReference>
<dbReference type="PROSITE" id="PS51831">
    <property type="entry name" value="HD"/>
    <property type="match status" value="1"/>
</dbReference>
<evidence type="ECO:0000259" key="7">
    <source>
        <dbReference type="PROSITE" id="PS51671"/>
    </source>
</evidence>
<keyword evidence="6" id="KW-0511">Multifunctional enzyme</keyword>
<dbReference type="InterPro" id="IPR010043">
    <property type="entry name" value="UTase/UR"/>
</dbReference>
<evidence type="ECO:0000256" key="6">
    <source>
        <dbReference type="ARBA" id="ARBA00023268"/>
    </source>
</evidence>
<evidence type="ECO:0000256" key="4">
    <source>
        <dbReference type="ARBA" id="ARBA00022801"/>
    </source>
</evidence>
<dbReference type="Gene3D" id="1.10.3210.10">
    <property type="entry name" value="Hypothetical protein af1432"/>
    <property type="match status" value="1"/>
</dbReference>
<dbReference type="GO" id="GO:0016787">
    <property type="term" value="F:hydrolase activity"/>
    <property type="evidence" value="ECO:0007669"/>
    <property type="project" value="UniProtKB-KW"/>
</dbReference>
<keyword evidence="5" id="KW-0460">Magnesium</keyword>
<keyword evidence="1 9" id="KW-0808">Transferase</keyword>
<feature type="domain" description="ACT" evidence="7">
    <location>
        <begin position="320"/>
        <end position="389"/>
    </location>
</feature>
<dbReference type="InterPro" id="IPR045865">
    <property type="entry name" value="ACT-like_dom_sf"/>
</dbReference>
<dbReference type="GO" id="GO:0008773">
    <property type="term" value="F:[protein-PII] uridylyltransferase activity"/>
    <property type="evidence" value="ECO:0007669"/>
    <property type="project" value="InterPro"/>
</dbReference>
<dbReference type="InterPro" id="IPR002912">
    <property type="entry name" value="ACT_dom"/>
</dbReference>
<keyword evidence="3" id="KW-0677">Repeat</keyword>
<dbReference type="SUPFAM" id="SSF55021">
    <property type="entry name" value="ACT-like"/>
    <property type="match status" value="2"/>
</dbReference>
<comment type="caution">
    <text evidence="9">The sequence shown here is derived from an EMBL/GenBank/DDBJ whole genome shotgun (WGS) entry which is preliminary data.</text>
</comment>
<gene>
    <name evidence="9" type="primary">glnD_3</name>
    <name evidence="9" type="ORF">SDC9_106003</name>
</gene>
<dbReference type="Gene3D" id="3.30.70.260">
    <property type="match status" value="1"/>
</dbReference>
<proteinExistence type="inferred from homology"/>
<dbReference type="HAMAP" id="MF_00277">
    <property type="entry name" value="PII_uridylyl_transf"/>
    <property type="match status" value="1"/>
</dbReference>
<accession>A0A645BBS6</accession>
<dbReference type="SUPFAM" id="SSF109604">
    <property type="entry name" value="HD-domain/PDEase-like"/>
    <property type="match status" value="1"/>
</dbReference>
<keyword evidence="2 9" id="KW-0548">Nucleotidyltransferase</keyword>
<dbReference type="InterPro" id="IPR003607">
    <property type="entry name" value="HD/PDEase_dom"/>
</dbReference>
<dbReference type="InterPro" id="IPR006674">
    <property type="entry name" value="HD_domain"/>
</dbReference>
<dbReference type="EMBL" id="VSSQ01017153">
    <property type="protein sequence ID" value="MPM59164.1"/>
    <property type="molecule type" value="Genomic_DNA"/>
</dbReference>
<dbReference type="Pfam" id="PF01966">
    <property type="entry name" value="HD"/>
    <property type="match status" value="1"/>
</dbReference>
<dbReference type="CDD" id="cd04900">
    <property type="entry name" value="ACT_UUR-like_1"/>
    <property type="match status" value="1"/>
</dbReference>
<evidence type="ECO:0000256" key="2">
    <source>
        <dbReference type="ARBA" id="ARBA00022695"/>
    </source>
</evidence>
<evidence type="ECO:0000256" key="1">
    <source>
        <dbReference type="ARBA" id="ARBA00022679"/>
    </source>
</evidence>
<protein>
    <submittedName>
        <fullName evidence="9">Bifunctional uridylyltransferase/uridylyl-removing enzyme</fullName>
    </submittedName>
</protein>
<dbReference type="AlphaFoldDB" id="A0A645BBS6"/>
<organism evidence="9">
    <name type="scientific">bioreactor metagenome</name>
    <dbReference type="NCBI Taxonomy" id="1076179"/>
    <lineage>
        <taxon>unclassified sequences</taxon>
        <taxon>metagenomes</taxon>
        <taxon>ecological metagenomes</taxon>
    </lineage>
</organism>
<evidence type="ECO:0000256" key="3">
    <source>
        <dbReference type="ARBA" id="ARBA00022737"/>
    </source>
</evidence>
<dbReference type="CDD" id="cd00077">
    <property type="entry name" value="HDc"/>
    <property type="match status" value="1"/>
</dbReference>
<evidence type="ECO:0000313" key="9">
    <source>
        <dbReference type="EMBL" id="MPM59164.1"/>
    </source>
</evidence>
<feature type="domain" description="ACT" evidence="7">
    <location>
        <begin position="211"/>
        <end position="297"/>
    </location>
</feature>
<keyword evidence="4" id="KW-0378">Hydrolase</keyword>
<dbReference type="CDD" id="cd04899">
    <property type="entry name" value="ACT_ACR-UUR-like_2"/>
    <property type="match status" value="1"/>
</dbReference>
<reference evidence="9" key="1">
    <citation type="submission" date="2019-08" db="EMBL/GenBank/DDBJ databases">
        <authorList>
            <person name="Kucharzyk K."/>
            <person name="Murdoch R.W."/>
            <person name="Higgins S."/>
            <person name="Loffler F."/>
        </authorList>
    </citation>
    <scope>NUCLEOTIDE SEQUENCE</scope>
</reference>
<dbReference type="PANTHER" id="PTHR47320">
    <property type="entry name" value="BIFUNCTIONAL URIDYLYLTRANSFERASE/URIDYLYL-REMOVING ENZYME"/>
    <property type="match status" value="1"/>
</dbReference>
<dbReference type="PANTHER" id="PTHR47320:SF1">
    <property type="entry name" value="BIFUNCTIONAL URIDYLYLTRANSFERASE_URIDYLYL-REMOVING ENZYME"/>
    <property type="match status" value="1"/>
</dbReference>
<name>A0A645BBS6_9ZZZZ</name>